<proteinExistence type="predicted"/>
<feature type="compositionally biased region" description="Basic and acidic residues" evidence="1">
    <location>
        <begin position="138"/>
        <end position="155"/>
    </location>
</feature>
<accession>A0ABD0KVN3</accession>
<organism evidence="2 3">
    <name type="scientific">Batillaria attramentaria</name>
    <dbReference type="NCBI Taxonomy" id="370345"/>
    <lineage>
        <taxon>Eukaryota</taxon>
        <taxon>Metazoa</taxon>
        <taxon>Spiralia</taxon>
        <taxon>Lophotrochozoa</taxon>
        <taxon>Mollusca</taxon>
        <taxon>Gastropoda</taxon>
        <taxon>Caenogastropoda</taxon>
        <taxon>Sorbeoconcha</taxon>
        <taxon>Cerithioidea</taxon>
        <taxon>Batillariidae</taxon>
        <taxon>Batillaria</taxon>
    </lineage>
</organism>
<name>A0ABD0KVN3_9CAEN</name>
<dbReference type="AlphaFoldDB" id="A0ABD0KVN3"/>
<dbReference type="EMBL" id="JACVVK020000117">
    <property type="protein sequence ID" value="KAK7491282.1"/>
    <property type="molecule type" value="Genomic_DNA"/>
</dbReference>
<sequence>MYVYSGLFFSFQSSSTPRTNNDEHLLSLISVQAVLQMGGHPQEILDAFKQLLRERCQPAYTIKAADILTRLDGRSYPASTMPGGDASRYDPVSVGNFHDDDTAQLVPSAAPHSAAASSDRAESNAVAEPPDAEESLDEVDHPSDINVHRGPEWGD</sequence>
<dbReference type="Proteomes" id="UP001519460">
    <property type="component" value="Unassembled WGS sequence"/>
</dbReference>
<evidence type="ECO:0000313" key="3">
    <source>
        <dbReference type="Proteomes" id="UP001519460"/>
    </source>
</evidence>
<keyword evidence="3" id="KW-1185">Reference proteome</keyword>
<feature type="region of interest" description="Disordered" evidence="1">
    <location>
        <begin position="74"/>
        <end position="155"/>
    </location>
</feature>
<evidence type="ECO:0000313" key="2">
    <source>
        <dbReference type="EMBL" id="KAK7491282.1"/>
    </source>
</evidence>
<comment type="caution">
    <text evidence="2">The sequence shown here is derived from an EMBL/GenBank/DDBJ whole genome shotgun (WGS) entry which is preliminary data.</text>
</comment>
<reference evidence="2 3" key="1">
    <citation type="journal article" date="2023" name="Sci. Data">
        <title>Genome assembly of the Korean intertidal mud-creeper Batillaria attramentaria.</title>
        <authorList>
            <person name="Patra A.K."/>
            <person name="Ho P.T."/>
            <person name="Jun S."/>
            <person name="Lee S.J."/>
            <person name="Kim Y."/>
            <person name="Won Y.J."/>
        </authorList>
    </citation>
    <scope>NUCLEOTIDE SEQUENCE [LARGE SCALE GENOMIC DNA]</scope>
    <source>
        <strain evidence="2">Wonlab-2016</strain>
    </source>
</reference>
<feature type="compositionally biased region" description="Low complexity" evidence="1">
    <location>
        <begin position="107"/>
        <end position="118"/>
    </location>
</feature>
<evidence type="ECO:0000256" key="1">
    <source>
        <dbReference type="SAM" id="MobiDB-lite"/>
    </source>
</evidence>
<gene>
    <name evidence="2" type="ORF">BaRGS_00017553</name>
</gene>
<protein>
    <submittedName>
        <fullName evidence="2">Uncharacterized protein</fullName>
    </submittedName>
</protein>